<protein>
    <submittedName>
        <fullName evidence="1">Uncharacterized protein</fullName>
    </submittedName>
</protein>
<gene>
    <name evidence="1" type="ORF">SAMN04488244_11222</name>
</gene>
<evidence type="ECO:0000313" key="1">
    <source>
        <dbReference type="EMBL" id="SEG36728.1"/>
    </source>
</evidence>
<dbReference type="EMBL" id="FNVG01000012">
    <property type="protein sequence ID" value="SEG36728.1"/>
    <property type="molecule type" value="Genomic_DNA"/>
</dbReference>
<keyword evidence="2" id="KW-1185">Reference proteome</keyword>
<name>A0A1H5ZJN5_9VIBR</name>
<reference evidence="2" key="1">
    <citation type="submission" date="2016-10" db="EMBL/GenBank/DDBJ databases">
        <authorList>
            <person name="Varghese N."/>
            <person name="Submissions S."/>
        </authorList>
    </citation>
    <scope>NUCLEOTIDE SEQUENCE [LARGE SCALE GENOMIC DNA]</scope>
    <source>
        <strain evidence="2">CGMCC 1.7062</strain>
    </source>
</reference>
<evidence type="ECO:0000313" key="2">
    <source>
        <dbReference type="Proteomes" id="UP000236721"/>
    </source>
</evidence>
<organism evidence="1 2">
    <name type="scientific">Vibrio hangzhouensis</name>
    <dbReference type="NCBI Taxonomy" id="462991"/>
    <lineage>
        <taxon>Bacteria</taxon>
        <taxon>Pseudomonadati</taxon>
        <taxon>Pseudomonadota</taxon>
        <taxon>Gammaproteobacteria</taxon>
        <taxon>Vibrionales</taxon>
        <taxon>Vibrionaceae</taxon>
        <taxon>Vibrio</taxon>
    </lineage>
</organism>
<accession>A0A1H5ZJN5</accession>
<sequence length="40" mass="4518">MAERCLFGNAHFGMIKVICHARDTLFMNVSYGDTGRQKQA</sequence>
<proteinExistence type="predicted"/>
<dbReference type="Proteomes" id="UP000236721">
    <property type="component" value="Unassembled WGS sequence"/>
</dbReference>
<dbReference type="AlphaFoldDB" id="A0A1H5ZJN5"/>